<comment type="caution">
    <text evidence="2">The sequence shown here is derived from an EMBL/GenBank/DDBJ whole genome shotgun (WGS) entry which is preliminary data.</text>
</comment>
<protein>
    <submittedName>
        <fullName evidence="2">Zinc finger MYM-type protein 1</fullName>
    </submittedName>
</protein>
<evidence type="ECO:0000256" key="1">
    <source>
        <dbReference type="SAM" id="MobiDB-lite"/>
    </source>
</evidence>
<evidence type="ECO:0000313" key="2">
    <source>
        <dbReference type="EMBL" id="CAK6969372.1"/>
    </source>
</evidence>
<reference evidence="2 3" key="1">
    <citation type="submission" date="2024-01" db="EMBL/GenBank/DDBJ databases">
        <authorList>
            <person name="Alioto T."/>
            <person name="Alioto T."/>
            <person name="Gomez Garrido J."/>
        </authorList>
    </citation>
    <scope>NUCLEOTIDE SEQUENCE [LARGE SCALE GENOMIC DNA]</scope>
</reference>
<sequence length="104" mass="11659">MDIRKWLKKPETTPSASLRPGSRSTGQAEEHLPRPSTSKRQLELRLGVDKPVQVCLKQFPKKQQHNNDCKRLCSAKEETATLLKVFSCSPFCTELAPGLVKSNP</sequence>
<keyword evidence="3" id="KW-1185">Reference proteome</keyword>
<feature type="compositionally biased region" description="Basic and acidic residues" evidence="1">
    <location>
        <begin position="1"/>
        <end position="11"/>
    </location>
</feature>
<proteinExistence type="predicted"/>
<dbReference type="EMBL" id="CAWUFR010000135">
    <property type="protein sequence ID" value="CAK6969372.1"/>
    <property type="molecule type" value="Genomic_DNA"/>
</dbReference>
<accession>A0AAV1PC51</accession>
<feature type="region of interest" description="Disordered" evidence="1">
    <location>
        <begin position="1"/>
        <end position="42"/>
    </location>
</feature>
<organism evidence="2 3">
    <name type="scientific">Scomber scombrus</name>
    <name type="common">Atlantic mackerel</name>
    <name type="synonym">Scomber vernalis</name>
    <dbReference type="NCBI Taxonomy" id="13677"/>
    <lineage>
        <taxon>Eukaryota</taxon>
        <taxon>Metazoa</taxon>
        <taxon>Chordata</taxon>
        <taxon>Craniata</taxon>
        <taxon>Vertebrata</taxon>
        <taxon>Euteleostomi</taxon>
        <taxon>Actinopterygii</taxon>
        <taxon>Neopterygii</taxon>
        <taxon>Teleostei</taxon>
        <taxon>Neoteleostei</taxon>
        <taxon>Acanthomorphata</taxon>
        <taxon>Pelagiaria</taxon>
        <taxon>Scombriformes</taxon>
        <taxon>Scombridae</taxon>
        <taxon>Scomber</taxon>
    </lineage>
</organism>
<dbReference type="Proteomes" id="UP001314229">
    <property type="component" value="Unassembled WGS sequence"/>
</dbReference>
<evidence type="ECO:0000313" key="3">
    <source>
        <dbReference type="Proteomes" id="UP001314229"/>
    </source>
</evidence>
<name>A0AAV1PC51_SCOSC</name>
<gene>
    <name evidence="2" type="ORF">FSCOSCO3_A027783</name>
</gene>
<dbReference type="AlphaFoldDB" id="A0AAV1PC51"/>
<feature type="compositionally biased region" description="Polar residues" evidence="1">
    <location>
        <begin position="12"/>
        <end position="27"/>
    </location>
</feature>